<sequence length="274" mass="29189">MQRVISSDGTGIAFDRRGEGPPVVLVSGALRHRSLDPVGERLAELLAPRFTVYRYDRRGRGDSGDTAPYAVAREVEDLEAVIAEAGGSVFVCGFSSGAVIALDAARRLPGIARLALYEPPFVVDATRPPLPEDYVTRLDGLVARGRRGEAVEFFMTRAAGVPAEAVARSRSTAGWRAFEAVAHTLAYDGAVMRTTMAGRPLPADRWSCVTAPVLVADGGRSRDYLRTGARALAAVLPGARHLTLEGQSHAVDPAVLAPVLETFFTVPQQCPPSL</sequence>
<dbReference type="PANTHER" id="PTHR43433">
    <property type="entry name" value="HYDROLASE, ALPHA/BETA FOLD FAMILY PROTEIN"/>
    <property type="match status" value="1"/>
</dbReference>
<dbReference type="InterPro" id="IPR000073">
    <property type="entry name" value="AB_hydrolase_1"/>
</dbReference>
<dbReference type="SUPFAM" id="SSF53474">
    <property type="entry name" value="alpha/beta-Hydrolases"/>
    <property type="match status" value="1"/>
</dbReference>
<dbReference type="PANTHER" id="PTHR43433:SF5">
    <property type="entry name" value="AB HYDROLASE-1 DOMAIN-CONTAINING PROTEIN"/>
    <property type="match status" value="1"/>
</dbReference>
<evidence type="ECO:0000313" key="3">
    <source>
        <dbReference type="Proteomes" id="UP000576393"/>
    </source>
</evidence>
<feature type="domain" description="AB hydrolase-1" evidence="1">
    <location>
        <begin position="23"/>
        <end position="250"/>
    </location>
</feature>
<dbReference type="RefSeq" id="WP_179818053.1">
    <property type="nucleotide sequence ID" value="NZ_JACCCO010000001.1"/>
</dbReference>
<dbReference type="GO" id="GO:0003824">
    <property type="term" value="F:catalytic activity"/>
    <property type="evidence" value="ECO:0007669"/>
    <property type="project" value="UniProtKB-ARBA"/>
</dbReference>
<name>A0A852URN8_9ACTN</name>
<evidence type="ECO:0000313" key="2">
    <source>
        <dbReference type="EMBL" id="NYF38278.1"/>
    </source>
</evidence>
<dbReference type="Gene3D" id="3.40.50.1820">
    <property type="entry name" value="alpha/beta hydrolase"/>
    <property type="match status" value="1"/>
</dbReference>
<accession>A0A852URN8</accession>
<evidence type="ECO:0000259" key="1">
    <source>
        <dbReference type="Pfam" id="PF12697"/>
    </source>
</evidence>
<dbReference type="AlphaFoldDB" id="A0A852URN8"/>
<gene>
    <name evidence="2" type="ORF">HDA43_000437</name>
</gene>
<dbReference type="EMBL" id="JACCCO010000001">
    <property type="protein sequence ID" value="NYF38278.1"/>
    <property type="molecule type" value="Genomic_DNA"/>
</dbReference>
<keyword evidence="3" id="KW-1185">Reference proteome</keyword>
<dbReference type="Pfam" id="PF12697">
    <property type="entry name" value="Abhydrolase_6"/>
    <property type="match status" value="1"/>
</dbReference>
<comment type="caution">
    <text evidence="2">The sequence shown here is derived from an EMBL/GenBank/DDBJ whole genome shotgun (WGS) entry which is preliminary data.</text>
</comment>
<organism evidence="2 3">
    <name type="scientific">Streptosporangium sandarakinum</name>
    <dbReference type="NCBI Taxonomy" id="1260955"/>
    <lineage>
        <taxon>Bacteria</taxon>
        <taxon>Bacillati</taxon>
        <taxon>Actinomycetota</taxon>
        <taxon>Actinomycetes</taxon>
        <taxon>Streptosporangiales</taxon>
        <taxon>Streptosporangiaceae</taxon>
        <taxon>Streptosporangium</taxon>
    </lineage>
</organism>
<protein>
    <submittedName>
        <fullName evidence="2">Pimeloyl-ACP methyl ester carboxylesterase</fullName>
    </submittedName>
</protein>
<proteinExistence type="predicted"/>
<reference evidence="2 3" key="1">
    <citation type="submission" date="2020-07" db="EMBL/GenBank/DDBJ databases">
        <title>Sequencing the genomes of 1000 actinobacteria strains.</title>
        <authorList>
            <person name="Klenk H.-P."/>
        </authorList>
    </citation>
    <scope>NUCLEOTIDE SEQUENCE [LARGE SCALE GENOMIC DNA]</scope>
    <source>
        <strain evidence="2 3">DSM 45763</strain>
    </source>
</reference>
<dbReference type="Proteomes" id="UP000576393">
    <property type="component" value="Unassembled WGS sequence"/>
</dbReference>
<dbReference type="InterPro" id="IPR050471">
    <property type="entry name" value="AB_hydrolase"/>
</dbReference>
<dbReference type="InterPro" id="IPR029058">
    <property type="entry name" value="AB_hydrolase_fold"/>
</dbReference>